<dbReference type="WBParaSite" id="ALUE_0000689201-mRNA-1">
    <property type="protein sequence ID" value="ALUE_0000689201-mRNA-1"/>
    <property type="gene ID" value="ALUE_0000689201"/>
</dbReference>
<reference evidence="2" key="1">
    <citation type="submission" date="2023-03" db="UniProtKB">
        <authorList>
            <consortium name="WormBaseParasite"/>
        </authorList>
    </citation>
    <scope>IDENTIFICATION</scope>
</reference>
<protein>
    <submittedName>
        <fullName evidence="2">Uncharacterized protein</fullName>
    </submittedName>
</protein>
<dbReference type="AlphaFoldDB" id="A0A9J2PAI0"/>
<accession>A0A9J2PAI0</accession>
<organism evidence="1 2">
    <name type="scientific">Ascaris lumbricoides</name>
    <name type="common">Giant roundworm</name>
    <dbReference type="NCBI Taxonomy" id="6252"/>
    <lineage>
        <taxon>Eukaryota</taxon>
        <taxon>Metazoa</taxon>
        <taxon>Ecdysozoa</taxon>
        <taxon>Nematoda</taxon>
        <taxon>Chromadorea</taxon>
        <taxon>Rhabditida</taxon>
        <taxon>Spirurina</taxon>
        <taxon>Ascaridomorpha</taxon>
        <taxon>Ascaridoidea</taxon>
        <taxon>Ascarididae</taxon>
        <taxon>Ascaris</taxon>
    </lineage>
</organism>
<evidence type="ECO:0000313" key="1">
    <source>
        <dbReference type="Proteomes" id="UP000036681"/>
    </source>
</evidence>
<sequence length="143" mass="16133">MIVASAQSTRFAPQLESSNATVCWFRETLRRSSKQRLIMVSKAGVMIRTVPLAVLNCSFVLRHILPSLAPILREKYETELLDITVWTQEVGFPPNSEISLTVMPFCTLVALSPYRRAVMELVHCQRRVQPVRTRSAMETVNGG</sequence>
<evidence type="ECO:0000313" key="2">
    <source>
        <dbReference type="WBParaSite" id="ALUE_0000689201-mRNA-1"/>
    </source>
</evidence>
<keyword evidence="1" id="KW-1185">Reference proteome</keyword>
<proteinExistence type="predicted"/>
<dbReference type="Proteomes" id="UP000036681">
    <property type="component" value="Unplaced"/>
</dbReference>
<name>A0A9J2PAI0_ASCLU</name>